<dbReference type="Proteomes" id="UP001627154">
    <property type="component" value="Unassembled WGS sequence"/>
</dbReference>
<proteinExistence type="predicted"/>
<reference evidence="1 2" key="1">
    <citation type="journal article" date="2024" name="bioRxiv">
        <title>A reference genome for Trichogramma kaykai: A tiny desert-dwelling parasitoid wasp with competing sex-ratio distorters.</title>
        <authorList>
            <person name="Culotta J."/>
            <person name="Lindsey A.R."/>
        </authorList>
    </citation>
    <scope>NUCLEOTIDE SEQUENCE [LARGE SCALE GENOMIC DNA]</scope>
    <source>
        <strain evidence="1 2">KSX58</strain>
    </source>
</reference>
<evidence type="ECO:0000313" key="1">
    <source>
        <dbReference type="EMBL" id="KAL3387981.1"/>
    </source>
</evidence>
<gene>
    <name evidence="1" type="ORF">TKK_017055</name>
</gene>
<dbReference type="EMBL" id="JBJJXI010000136">
    <property type="protein sequence ID" value="KAL3387981.1"/>
    <property type="molecule type" value="Genomic_DNA"/>
</dbReference>
<keyword evidence="2" id="KW-1185">Reference proteome</keyword>
<evidence type="ECO:0000313" key="2">
    <source>
        <dbReference type="Proteomes" id="UP001627154"/>
    </source>
</evidence>
<name>A0ABD2W536_9HYME</name>
<protein>
    <submittedName>
        <fullName evidence="1">Uncharacterized protein</fullName>
    </submittedName>
</protein>
<accession>A0ABD2W536</accession>
<comment type="caution">
    <text evidence="1">The sequence shown here is derived from an EMBL/GenBank/DDBJ whole genome shotgun (WGS) entry which is preliminary data.</text>
</comment>
<dbReference type="AlphaFoldDB" id="A0ABD2W536"/>
<organism evidence="1 2">
    <name type="scientific">Trichogramma kaykai</name>
    <dbReference type="NCBI Taxonomy" id="54128"/>
    <lineage>
        <taxon>Eukaryota</taxon>
        <taxon>Metazoa</taxon>
        <taxon>Ecdysozoa</taxon>
        <taxon>Arthropoda</taxon>
        <taxon>Hexapoda</taxon>
        <taxon>Insecta</taxon>
        <taxon>Pterygota</taxon>
        <taxon>Neoptera</taxon>
        <taxon>Endopterygota</taxon>
        <taxon>Hymenoptera</taxon>
        <taxon>Apocrita</taxon>
        <taxon>Proctotrupomorpha</taxon>
        <taxon>Chalcidoidea</taxon>
        <taxon>Trichogrammatidae</taxon>
        <taxon>Trichogramma</taxon>
    </lineage>
</organism>
<sequence>MGRVANLLFGTLDDLAEERIQSWIETSANDTRALAALLANQTELYVKRKTRLCNDASPENEMDAYFTKLLLR</sequence>